<dbReference type="AlphaFoldDB" id="A0A1F6YH20"/>
<feature type="transmembrane region" description="Helical" evidence="8">
    <location>
        <begin position="395"/>
        <end position="415"/>
    </location>
</feature>
<keyword evidence="3" id="KW-0328">Glycosyltransferase</keyword>
<organism evidence="10 11">
    <name type="scientific">Candidatus Nomurabacteria bacterium RIFOXYA1_FULL_35_17</name>
    <dbReference type="NCBI Taxonomy" id="1801798"/>
    <lineage>
        <taxon>Bacteria</taxon>
        <taxon>Candidatus Nomuraibacteriota</taxon>
    </lineage>
</organism>
<feature type="transmembrane region" description="Helical" evidence="8">
    <location>
        <begin position="309"/>
        <end position="332"/>
    </location>
</feature>
<evidence type="ECO:0000256" key="8">
    <source>
        <dbReference type="SAM" id="Phobius"/>
    </source>
</evidence>
<comment type="caution">
    <text evidence="10">The sequence shown here is derived from an EMBL/GenBank/DDBJ whole genome shotgun (WGS) entry which is preliminary data.</text>
</comment>
<feature type="transmembrane region" description="Helical" evidence="8">
    <location>
        <begin position="91"/>
        <end position="108"/>
    </location>
</feature>
<keyword evidence="4" id="KW-0808">Transferase</keyword>
<evidence type="ECO:0000256" key="3">
    <source>
        <dbReference type="ARBA" id="ARBA00022676"/>
    </source>
</evidence>
<dbReference type="EMBL" id="MFVW01000036">
    <property type="protein sequence ID" value="OGJ05644.1"/>
    <property type="molecule type" value="Genomic_DNA"/>
</dbReference>
<sequence>MNRKNLIFLIIIFLTSFLLRIFKVDQYPTLLWDEAALGYNAFSILNTGRDEYGQILPLIFKSFGDYKPGLYIYLTVPFVALLGLNPLSVRLPSILLGSLIPIIFYFLIKEISPKSKYLPYLTAILITFNPYNIHFSRGAWETNILTFELILASYFFFKYLNSKSAKFLLFSSLVFGFTLYTYQAGKMISLLLISTLFILNFKNILKTHLKNFSLFFIFPLIIFSLPIIFGLLFNQNANRLKVVSLSSYPRSESEVQTIINEAGYTDYQIFHNPIIYYIQSLSLRYFNHFSPKFLAFEGDWQSPRHSAPYIGVLLYPSLIFLVIGIFSTFALSSKKERKLSIFFLIWLIIAPIPAALTRDSVQSVRSMSFSLPLIYFASLGITETYKFFETKKIKFLNFLVGFLIFYSYFISFFYYSELYLNHLVKKSPNENLYGYKQAMDYLITNQNSYQNIIFTNFYGQPYIYYLFYSKYSPSKYQSQAFLTESISGDTGQINQIDNIRFDSPNFNSIKETPNTLAIFSYDEILRQGIDQTPDFSEFIPLSPINNISTFYAYQTN</sequence>
<dbReference type="GO" id="GO:0016763">
    <property type="term" value="F:pentosyltransferase activity"/>
    <property type="evidence" value="ECO:0007669"/>
    <property type="project" value="TreeGrafter"/>
</dbReference>
<feature type="transmembrane region" description="Helical" evidence="8">
    <location>
        <begin position="68"/>
        <end position="85"/>
    </location>
</feature>
<evidence type="ECO:0000256" key="1">
    <source>
        <dbReference type="ARBA" id="ARBA00004651"/>
    </source>
</evidence>
<evidence type="ECO:0000313" key="10">
    <source>
        <dbReference type="EMBL" id="OGJ05644.1"/>
    </source>
</evidence>
<dbReference type="PANTHER" id="PTHR33908:SF3">
    <property type="entry name" value="UNDECAPRENYL PHOSPHATE-ALPHA-4-AMINO-4-DEOXY-L-ARABINOSE ARABINOSYL TRANSFERASE"/>
    <property type="match status" value="1"/>
</dbReference>
<dbReference type="Pfam" id="PF13231">
    <property type="entry name" value="PMT_2"/>
    <property type="match status" value="1"/>
</dbReference>
<feature type="transmembrane region" description="Helical" evidence="8">
    <location>
        <begin position="188"/>
        <end position="205"/>
    </location>
</feature>
<accession>A0A1F6YH20</accession>
<dbReference type="Proteomes" id="UP000179274">
    <property type="component" value="Unassembled WGS sequence"/>
</dbReference>
<keyword evidence="2" id="KW-1003">Cell membrane</keyword>
<name>A0A1F6YH20_9BACT</name>
<evidence type="ECO:0000256" key="7">
    <source>
        <dbReference type="ARBA" id="ARBA00023136"/>
    </source>
</evidence>
<evidence type="ECO:0000313" key="11">
    <source>
        <dbReference type="Proteomes" id="UP000179274"/>
    </source>
</evidence>
<feature type="domain" description="Glycosyltransferase RgtA/B/C/D-like" evidence="9">
    <location>
        <begin position="68"/>
        <end position="224"/>
    </location>
</feature>
<reference evidence="10 11" key="1">
    <citation type="journal article" date="2016" name="Nat. Commun.">
        <title>Thousands of microbial genomes shed light on interconnected biogeochemical processes in an aquifer system.</title>
        <authorList>
            <person name="Anantharaman K."/>
            <person name="Brown C.T."/>
            <person name="Hug L.A."/>
            <person name="Sharon I."/>
            <person name="Castelle C.J."/>
            <person name="Probst A.J."/>
            <person name="Thomas B.C."/>
            <person name="Singh A."/>
            <person name="Wilkins M.J."/>
            <person name="Karaoz U."/>
            <person name="Brodie E.L."/>
            <person name="Williams K.H."/>
            <person name="Hubbard S.S."/>
            <person name="Banfield J.F."/>
        </authorList>
    </citation>
    <scope>NUCLEOTIDE SEQUENCE [LARGE SCALE GENOMIC DNA]</scope>
</reference>
<evidence type="ECO:0000256" key="4">
    <source>
        <dbReference type="ARBA" id="ARBA00022679"/>
    </source>
</evidence>
<dbReference type="GO" id="GO:0009103">
    <property type="term" value="P:lipopolysaccharide biosynthetic process"/>
    <property type="evidence" value="ECO:0007669"/>
    <property type="project" value="UniProtKB-ARBA"/>
</dbReference>
<feature type="transmembrane region" description="Helical" evidence="8">
    <location>
        <begin position="164"/>
        <end position="182"/>
    </location>
</feature>
<keyword evidence="7 8" id="KW-0472">Membrane</keyword>
<feature type="transmembrane region" description="Helical" evidence="8">
    <location>
        <begin position="212"/>
        <end position="233"/>
    </location>
</feature>
<dbReference type="InterPro" id="IPR050297">
    <property type="entry name" value="LipidA_mod_glycosyltrf_83"/>
</dbReference>
<evidence type="ECO:0000259" key="9">
    <source>
        <dbReference type="Pfam" id="PF13231"/>
    </source>
</evidence>
<protein>
    <recommendedName>
        <fullName evidence="9">Glycosyltransferase RgtA/B/C/D-like domain-containing protein</fullName>
    </recommendedName>
</protein>
<feature type="transmembrane region" description="Helical" evidence="8">
    <location>
        <begin position="6"/>
        <end position="22"/>
    </location>
</feature>
<gene>
    <name evidence="10" type="ORF">A2192_00275</name>
</gene>
<evidence type="ECO:0000256" key="6">
    <source>
        <dbReference type="ARBA" id="ARBA00022989"/>
    </source>
</evidence>
<feature type="transmembrane region" description="Helical" evidence="8">
    <location>
        <begin position="369"/>
        <end position="388"/>
    </location>
</feature>
<proteinExistence type="predicted"/>
<keyword evidence="6 8" id="KW-1133">Transmembrane helix</keyword>
<comment type="subcellular location">
    <subcellularLocation>
        <location evidence="1">Cell membrane</location>
        <topology evidence="1">Multi-pass membrane protein</topology>
    </subcellularLocation>
</comment>
<dbReference type="GO" id="GO:0010041">
    <property type="term" value="P:response to iron(III) ion"/>
    <property type="evidence" value="ECO:0007669"/>
    <property type="project" value="TreeGrafter"/>
</dbReference>
<feature type="transmembrane region" description="Helical" evidence="8">
    <location>
        <begin position="139"/>
        <end position="157"/>
    </location>
</feature>
<evidence type="ECO:0000256" key="2">
    <source>
        <dbReference type="ARBA" id="ARBA00022475"/>
    </source>
</evidence>
<dbReference type="InterPro" id="IPR038731">
    <property type="entry name" value="RgtA/B/C-like"/>
</dbReference>
<feature type="transmembrane region" description="Helical" evidence="8">
    <location>
        <begin position="339"/>
        <end position="357"/>
    </location>
</feature>
<dbReference type="PANTHER" id="PTHR33908">
    <property type="entry name" value="MANNOSYLTRANSFERASE YKCB-RELATED"/>
    <property type="match status" value="1"/>
</dbReference>
<evidence type="ECO:0000256" key="5">
    <source>
        <dbReference type="ARBA" id="ARBA00022692"/>
    </source>
</evidence>
<dbReference type="GO" id="GO:0005886">
    <property type="term" value="C:plasma membrane"/>
    <property type="evidence" value="ECO:0007669"/>
    <property type="project" value="UniProtKB-SubCell"/>
</dbReference>
<keyword evidence="5 8" id="KW-0812">Transmembrane</keyword>